<evidence type="ECO:0000256" key="1">
    <source>
        <dbReference type="SAM" id="Phobius"/>
    </source>
</evidence>
<keyword evidence="1" id="KW-0472">Membrane</keyword>
<dbReference type="EMBL" id="JAVFKY010000004">
    <property type="protein sequence ID" value="KAK5577325.1"/>
    <property type="molecule type" value="Genomic_DNA"/>
</dbReference>
<gene>
    <name evidence="2" type="ORF">RB653_002266</name>
</gene>
<keyword evidence="1" id="KW-1133">Transmembrane helix</keyword>
<feature type="transmembrane region" description="Helical" evidence="1">
    <location>
        <begin position="170"/>
        <end position="193"/>
    </location>
</feature>
<feature type="transmembrane region" description="Helical" evidence="1">
    <location>
        <begin position="125"/>
        <end position="149"/>
    </location>
</feature>
<keyword evidence="1" id="KW-0812">Transmembrane</keyword>
<evidence type="ECO:0000313" key="2">
    <source>
        <dbReference type="EMBL" id="KAK5577325.1"/>
    </source>
</evidence>
<feature type="transmembrane region" description="Helical" evidence="1">
    <location>
        <begin position="213"/>
        <end position="240"/>
    </location>
</feature>
<organism evidence="2 3">
    <name type="scientific">Dictyostelium firmibasis</name>
    <dbReference type="NCBI Taxonomy" id="79012"/>
    <lineage>
        <taxon>Eukaryota</taxon>
        <taxon>Amoebozoa</taxon>
        <taxon>Evosea</taxon>
        <taxon>Eumycetozoa</taxon>
        <taxon>Dictyostelia</taxon>
        <taxon>Dictyosteliales</taxon>
        <taxon>Dictyosteliaceae</taxon>
        <taxon>Dictyostelium</taxon>
    </lineage>
</organism>
<dbReference type="AlphaFoldDB" id="A0AAN7YYL2"/>
<dbReference type="Proteomes" id="UP001344447">
    <property type="component" value="Unassembled WGS sequence"/>
</dbReference>
<comment type="caution">
    <text evidence="2">The sequence shown here is derived from an EMBL/GenBank/DDBJ whole genome shotgun (WGS) entry which is preliminary data.</text>
</comment>
<sequence>MPHIGLASTIYFLTIIFLYCIIFIFTILIPYGNGSYSKIELSDSIYQNDDPDSFGYFAQFYRNEMEIIKQGIIPKYNEGVEYTISTCTYKDIQFSENKSCGNLTGLYNTELMIEQFNKIDKISNIIWIILIVLILINLIISASVYKLILPSTSNKISQQEIQYKYKKRILLFRYFRLAFIPLIIPASILVTYYNKFDNFFPNITGISYLFGGSFGFCIVSIVFNCGAVVSIIVGTGVYLIRKNNSDKSCETPNREFMPLKNKIIP</sequence>
<evidence type="ECO:0000313" key="3">
    <source>
        <dbReference type="Proteomes" id="UP001344447"/>
    </source>
</evidence>
<accession>A0AAN7YYL2</accession>
<protein>
    <submittedName>
        <fullName evidence="2">Uncharacterized protein</fullName>
    </submittedName>
</protein>
<reference evidence="2 3" key="1">
    <citation type="submission" date="2023-11" db="EMBL/GenBank/DDBJ databases">
        <title>Dfirmibasis_genome.</title>
        <authorList>
            <person name="Edelbroek B."/>
            <person name="Kjellin J."/>
            <person name="Jerlstrom-Hultqvist J."/>
            <person name="Soderbom F."/>
        </authorList>
    </citation>
    <scope>NUCLEOTIDE SEQUENCE [LARGE SCALE GENOMIC DNA]</scope>
    <source>
        <strain evidence="2 3">TNS-C-14</strain>
    </source>
</reference>
<name>A0AAN7YYL2_9MYCE</name>
<proteinExistence type="predicted"/>
<keyword evidence="3" id="KW-1185">Reference proteome</keyword>
<feature type="transmembrane region" description="Helical" evidence="1">
    <location>
        <begin position="12"/>
        <end position="32"/>
    </location>
</feature>